<dbReference type="AlphaFoldDB" id="A0A4Q0VJ32"/>
<evidence type="ECO:0000313" key="2">
    <source>
        <dbReference type="EMBL" id="RXI79537.1"/>
    </source>
</evidence>
<evidence type="ECO:0000313" key="3">
    <source>
        <dbReference type="Proteomes" id="UP000290602"/>
    </source>
</evidence>
<accession>A0A4Q0VJ32</accession>
<reference evidence="2 3" key="1">
    <citation type="submission" date="2018-08" db="EMBL/GenBank/DDBJ databases">
        <title>Lactobacillus suantsai sp. nov., isolated from traditional fermented suan-tsai in Taiwan.</title>
        <authorList>
            <person name="Huang C.-H."/>
        </authorList>
    </citation>
    <scope>NUCLEOTIDE SEQUENCE [LARGE SCALE GENOMIC DNA]</scope>
    <source>
        <strain evidence="2 3">BCRC 12945</strain>
    </source>
</reference>
<keyword evidence="1" id="KW-0472">Membrane</keyword>
<organism evidence="2 3">
    <name type="scientific">Levilactobacillus suantsaii</name>
    <dbReference type="NCBI Taxonomy" id="2292255"/>
    <lineage>
        <taxon>Bacteria</taxon>
        <taxon>Bacillati</taxon>
        <taxon>Bacillota</taxon>
        <taxon>Bacilli</taxon>
        <taxon>Lactobacillales</taxon>
        <taxon>Lactobacillaceae</taxon>
        <taxon>Levilactobacillus</taxon>
    </lineage>
</organism>
<proteinExistence type="predicted"/>
<name>A0A4Q0VJ32_9LACO</name>
<sequence>MSKALRRNVQAYYVALVLITIASVLPHAVLTIVLLAKGLSLSQMMLVQAGHSLAIIISEYPR</sequence>
<keyword evidence="3" id="KW-1185">Reference proteome</keyword>
<evidence type="ECO:0000256" key="1">
    <source>
        <dbReference type="SAM" id="Phobius"/>
    </source>
</evidence>
<feature type="transmembrane region" description="Helical" evidence="1">
    <location>
        <begin position="12"/>
        <end position="36"/>
    </location>
</feature>
<dbReference type="EMBL" id="QXIL01000003">
    <property type="protein sequence ID" value="RXI79537.1"/>
    <property type="molecule type" value="Genomic_DNA"/>
</dbReference>
<keyword evidence="1" id="KW-1133">Transmembrane helix</keyword>
<comment type="caution">
    <text evidence="2">The sequence shown here is derived from an EMBL/GenBank/DDBJ whole genome shotgun (WGS) entry which is preliminary data.</text>
</comment>
<dbReference type="Proteomes" id="UP000290602">
    <property type="component" value="Unassembled WGS sequence"/>
</dbReference>
<protein>
    <submittedName>
        <fullName evidence="2">Uncharacterized protein</fullName>
    </submittedName>
</protein>
<keyword evidence="1" id="KW-0812">Transmembrane</keyword>
<gene>
    <name evidence="2" type="ORF">DXH47_02090</name>
</gene>